<dbReference type="RefSeq" id="WP_190465886.1">
    <property type="nucleotide sequence ID" value="NZ_JACJSG010000001.1"/>
</dbReference>
<keyword evidence="2" id="KW-1185">Reference proteome</keyword>
<evidence type="ECO:0000313" key="1">
    <source>
        <dbReference type="EMBL" id="MBD2499234.1"/>
    </source>
</evidence>
<dbReference type="NCBIfam" id="TIGR04256">
    <property type="entry name" value="GxxExxY"/>
    <property type="match status" value="1"/>
</dbReference>
<dbReference type="Pfam" id="PF13366">
    <property type="entry name" value="PDDEXK_3"/>
    <property type="match status" value="1"/>
</dbReference>
<reference evidence="1 2" key="1">
    <citation type="journal article" date="2020" name="ISME J.">
        <title>Comparative genomics reveals insights into cyanobacterial evolution and habitat adaptation.</title>
        <authorList>
            <person name="Chen M.Y."/>
            <person name="Teng W.K."/>
            <person name="Zhao L."/>
            <person name="Hu C.X."/>
            <person name="Zhou Y.K."/>
            <person name="Han B.P."/>
            <person name="Song L.R."/>
            <person name="Shu W.S."/>
        </authorList>
    </citation>
    <scope>NUCLEOTIDE SEQUENCE [LARGE SCALE GENOMIC DNA]</scope>
    <source>
        <strain evidence="1 2">FACHB-119</strain>
    </source>
</reference>
<comment type="caution">
    <text evidence="1">The sequence shown here is derived from an EMBL/GenBank/DDBJ whole genome shotgun (WGS) entry which is preliminary data.</text>
</comment>
<sequence>MHADKHRWELERITERVIGCAFIVGNSLGSGFLEKVYENALVHELRKAGLFVQQQYEIEVKYDGVVVGQFFADLLVESSVLVELKAVRTLETNHFAQCHNYLKATNVKYLHFCFPSERSANAVSVGFLSHLPLLC</sequence>
<name>A0ABR8CXM0_9NOST</name>
<organism evidence="1 2">
    <name type="scientific">Anabaena azotica FACHB-119</name>
    <dbReference type="NCBI Taxonomy" id="947527"/>
    <lineage>
        <taxon>Bacteria</taxon>
        <taxon>Bacillati</taxon>
        <taxon>Cyanobacteriota</taxon>
        <taxon>Cyanophyceae</taxon>
        <taxon>Nostocales</taxon>
        <taxon>Nostocaceae</taxon>
        <taxon>Anabaena</taxon>
        <taxon>Anabaena azotica</taxon>
    </lineage>
</organism>
<dbReference type="InterPro" id="IPR026350">
    <property type="entry name" value="GxxExxY"/>
</dbReference>
<dbReference type="Proteomes" id="UP000661112">
    <property type="component" value="Unassembled WGS sequence"/>
</dbReference>
<protein>
    <submittedName>
        <fullName evidence="1">GxxExxY protein</fullName>
    </submittedName>
</protein>
<dbReference type="EMBL" id="JACJSG010000001">
    <property type="protein sequence ID" value="MBD2499234.1"/>
    <property type="molecule type" value="Genomic_DNA"/>
</dbReference>
<accession>A0ABR8CXM0</accession>
<gene>
    <name evidence="1" type="ORF">H6G83_01165</name>
</gene>
<evidence type="ECO:0000313" key="2">
    <source>
        <dbReference type="Proteomes" id="UP000661112"/>
    </source>
</evidence>
<proteinExistence type="predicted"/>